<sequence length="265" mass="29304">MHANSGAGQTIFFDDFTAGELDRSKWNVAITGEVTNHEQQAYIDSPETLYLISGESENANGALVLHPRWRPGTRTTGGQSFDFVSGRLHTRGRVEFTYGSIAARIRLSAGVGLWPAFWLLGLGTWPASGEIDIMENVGEPDWASVAAHGPGYSGDAGLVNNRYFPPQNDATSWHVYAVDWTAADGLLFRIDGELVYRVTRPMVEVFGPWAYDNPKFLILNFALGGNYPFKVNGVRQPYFGLPESTVQSIQRGEARMLVDWVKVTQ</sequence>
<comment type="similarity">
    <text evidence="1">Belongs to the glycosyl hydrolase 16 family.</text>
</comment>
<dbReference type="PROSITE" id="PS51762">
    <property type="entry name" value="GH16_2"/>
    <property type="match status" value="1"/>
</dbReference>
<proteinExistence type="inferred from homology"/>
<dbReference type="PANTHER" id="PTHR10963">
    <property type="entry name" value="GLYCOSYL HYDROLASE-RELATED"/>
    <property type="match status" value="1"/>
</dbReference>
<dbReference type="Gene3D" id="2.60.120.200">
    <property type="match status" value="1"/>
</dbReference>
<dbReference type="PANTHER" id="PTHR10963:SF55">
    <property type="entry name" value="GLYCOSIDE HYDROLASE FAMILY 16 PROTEIN"/>
    <property type="match status" value="1"/>
</dbReference>
<dbReference type="OrthoDB" id="9809583at2"/>
<dbReference type="RefSeq" id="WP_075074922.1">
    <property type="nucleotide sequence ID" value="NZ_DF967972.1"/>
</dbReference>
<evidence type="ECO:0000313" key="3">
    <source>
        <dbReference type="EMBL" id="GAP15771.1"/>
    </source>
</evidence>
<organism evidence="3">
    <name type="scientific">Longilinea arvoryzae</name>
    <dbReference type="NCBI Taxonomy" id="360412"/>
    <lineage>
        <taxon>Bacteria</taxon>
        <taxon>Bacillati</taxon>
        <taxon>Chloroflexota</taxon>
        <taxon>Anaerolineae</taxon>
        <taxon>Anaerolineales</taxon>
        <taxon>Anaerolineaceae</taxon>
        <taxon>Longilinea</taxon>
    </lineage>
</organism>
<reference evidence="3" key="1">
    <citation type="submission" date="2015-07" db="EMBL/GenBank/DDBJ databases">
        <title>Draft Genome Sequences of Anaerolinea thermolimosa IMO-1, Bellilinea caldifistulae GOMI-1, Leptolinea tardivitalis YMTK-2, Levilinea saccharolytica KIBI-1,Longilinea arvoryzae KOME-1, Previously Described as Members of the Anaerolineaceae (Chloroflexi).</title>
        <authorList>
            <person name="Sekiguchi Y."/>
            <person name="Ohashi A."/>
            <person name="Matsuura N."/>
            <person name="Tourlousse M.D."/>
        </authorList>
    </citation>
    <scope>NUCLEOTIDE SEQUENCE [LARGE SCALE GENOMIC DNA]</scope>
    <source>
        <strain evidence="3">KOME-1</strain>
    </source>
</reference>
<protein>
    <submittedName>
        <fullName evidence="3">Beta-glucanase/Beta-glucan synthetase</fullName>
    </submittedName>
</protein>
<dbReference type="InterPro" id="IPR000757">
    <property type="entry name" value="Beta-glucanase-like"/>
</dbReference>
<feature type="domain" description="GH16" evidence="2">
    <location>
        <begin position="1"/>
        <end position="265"/>
    </location>
</feature>
<dbReference type="InterPro" id="IPR013320">
    <property type="entry name" value="ConA-like_dom_sf"/>
</dbReference>
<dbReference type="STRING" id="360412.LARV_03563"/>
<gene>
    <name evidence="3" type="ORF">LARV_03563</name>
</gene>
<dbReference type="InterPro" id="IPR050546">
    <property type="entry name" value="Glycosyl_Hydrlase_16"/>
</dbReference>
<dbReference type="SUPFAM" id="SSF49899">
    <property type="entry name" value="Concanavalin A-like lectins/glucanases"/>
    <property type="match status" value="1"/>
</dbReference>
<dbReference type="AlphaFoldDB" id="A0A0S7BNW1"/>
<accession>A0A0S7BNW1</accession>
<dbReference type="Proteomes" id="UP000055060">
    <property type="component" value="Unassembled WGS sequence"/>
</dbReference>
<dbReference type="CDD" id="cd08023">
    <property type="entry name" value="GH16_laminarinase_like"/>
    <property type="match status" value="1"/>
</dbReference>
<dbReference type="EMBL" id="DF967972">
    <property type="protein sequence ID" value="GAP15771.1"/>
    <property type="molecule type" value="Genomic_DNA"/>
</dbReference>
<evidence type="ECO:0000256" key="1">
    <source>
        <dbReference type="ARBA" id="ARBA00006865"/>
    </source>
</evidence>
<name>A0A0S7BNW1_9CHLR</name>
<dbReference type="GO" id="GO:0004553">
    <property type="term" value="F:hydrolase activity, hydrolyzing O-glycosyl compounds"/>
    <property type="evidence" value="ECO:0007669"/>
    <property type="project" value="InterPro"/>
</dbReference>
<evidence type="ECO:0000259" key="2">
    <source>
        <dbReference type="PROSITE" id="PS51762"/>
    </source>
</evidence>
<dbReference type="Pfam" id="PF00722">
    <property type="entry name" value="Glyco_hydro_16"/>
    <property type="match status" value="1"/>
</dbReference>
<evidence type="ECO:0000313" key="4">
    <source>
        <dbReference type="Proteomes" id="UP000055060"/>
    </source>
</evidence>
<keyword evidence="4" id="KW-1185">Reference proteome</keyword>
<dbReference type="GO" id="GO:0005975">
    <property type="term" value="P:carbohydrate metabolic process"/>
    <property type="evidence" value="ECO:0007669"/>
    <property type="project" value="InterPro"/>
</dbReference>